<proteinExistence type="predicted"/>
<dbReference type="SUPFAM" id="SSF89447">
    <property type="entry name" value="AbrB/MazE/MraZ-like"/>
    <property type="match status" value="1"/>
</dbReference>
<reference evidence="3 4" key="1">
    <citation type="journal article" date="2019" name="Int. J. Syst. Evol. Microbiol.">
        <title>The Global Catalogue of Microorganisms (GCM) 10K type strain sequencing project: providing services to taxonomists for standard genome sequencing and annotation.</title>
        <authorList>
            <consortium name="The Broad Institute Genomics Platform"/>
            <consortium name="The Broad Institute Genome Sequencing Center for Infectious Disease"/>
            <person name="Wu L."/>
            <person name="Ma J."/>
        </authorList>
    </citation>
    <scope>NUCLEOTIDE SEQUENCE [LARGE SCALE GENOMIC DNA]</scope>
    <source>
        <strain evidence="3 4">JCM 12389</strain>
    </source>
</reference>
<keyword evidence="1" id="KW-0238">DNA-binding</keyword>
<accession>A0ABN1B1Z0</accession>
<keyword evidence="4" id="KW-1185">Reference proteome</keyword>
<dbReference type="SMART" id="SM00966">
    <property type="entry name" value="SpoVT_AbrB"/>
    <property type="match status" value="1"/>
</dbReference>
<dbReference type="NCBIfam" id="TIGR01439">
    <property type="entry name" value="lp_hng_hel_AbrB"/>
    <property type="match status" value="1"/>
</dbReference>
<dbReference type="InterPro" id="IPR037914">
    <property type="entry name" value="SpoVT-AbrB_sf"/>
</dbReference>
<name>A0ABN1B1Z0_9BACI</name>
<organism evidence="3 4">
    <name type="scientific">Salinibacillus aidingensis</name>
    <dbReference type="NCBI Taxonomy" id="237684"/>
    <lineage>
        <taxon>Bacteria</taxon>
        <taxon>Bacillati</taxon>
        <taxon>Bacillota</taxon>
        <taxon>Bacilli</taxon>
        <taxon>Bacillales</taxon>
        <taxon>Bacillaceae</taxon>
        <taxon>Salinibacillus</taxon>
    </lineage>
</organism>
<dbReference type="Pfam" id="PF04014">
    <property type="entry name" value="MazE_antitoxin"/>
    <property type="match status" value="1"/>
</dbReference>
<evidence type="ECO:0000256" key="1">
    <source>
        <dbReference type="PROSITE-ProRule" id="PRU01076"/>
    </source>
</evidence>
<comment type="caution">
    <text evidence="3">The sequence shown here is derived from an EMBL/GenBank/DDBJ whole genome shotgun (WGS) entry which is preliminary data.</text>
</comment>
<dbReference type="InterPro" id="IPR052975">
    <property type="entry name" value="Repressor-like_regulatory"/>
</dbReference>
<dbReference type="PANTHER" id="PTHR34860">
    <property type="entry name" value="REPRESSOR-LIKE PROTEIN SSO7C3"/>
    <property type="match status" value="1"/>
</dbReference>
<dbReference type="PROSITE" id="PS51740">
    <property type="entry name" value="SPOVT_ABRB"/>
    <property type="match status" value="1"/>
</dbReference>
<feature type="domain" description="SpoVT-AbrB" evidence="2">
    <location>
        <begin position="41"/>
        <end position="86"/>
    </location>
</feature>
<evidence type="ECO:0000313" key="4">
    <source>
        <dbReference type="Proteomes" id="UP001500880"/>
    </source>
</evidence>
<dbReference type="Proteomes" id="UP001500880">
    <property type="component" value="Unassembled WGS sequence"/>
</dbReference>
<sequence length="127" mass="14494">MPFQTIVISLLLISKLQRYNVILIINVILILIVRGEVQLELISGKMTSKGQITIPKELRDQLGVDEGDQVKFLIEDDEVRIKPVKKKLLSQAIGKITSEEEIDLEKMRKVAHKKASEHILSEDIEHE</sequence>
<dbReference type="InterPro" id="IPR007159">
    <property type="entry name" value="SpoVT-AbrB_dom"/>
</dbReference>
<gene>
    <name evidence="3" type="ORF">GCM10008986_12930</name>
</gene>
<dbReference type="EMBL" id="BAAADO010000002">
    <property type="protein sequence ID" value="GAA0488601.1"/>
    <property type="molecule type" value="Genomic_DNA"/>
</dbReference>
<protein>
    <recommendedName>
        <fullName evidence="2">SpoVT-AbrB domain-containing protein</fullName>
    </recommendedName>
</protein>
<dbReference type="Gene3D" id="2.10.260.10">
    <property type="match status" value="1"/>
</dbReference>
<dbReference type="PANTHER" id="PTHR34860:SF6">
    <property type="entry name" value="REPRESSOR-LIKE PROTEIN SSO7C3"/>
    <property type="match status" value="1"/>
</dbReference>
<evidence type="ECO:0000259" key="2">
    <source>
        <dbReference type="PROSITE" id="PS51740"/>
    </source>
</evidence>
<evidence type="ECO:0000313" key="3">
    <source>
        <dbReference type="EMBL" id="GAA0488601.1"/>
    </source>
</evidence>